<feature type="domain" description="PhnB-like" evidence="2">
    <location>
        <begin position="4"/>
        <end position="131"/>
    </location>
</feature>
<dbReference type="RefSeq" id="WP_079727080.1">
    <property type="nucleotide sequence ID" value="NZ_FUZP01000001.1"/>
</dbReference>
<gene>
    <name evidence="3" type="ORF">SAMN06309945_0939</name>
</gene>
<sequence length="172" mass="18572">MTSQITPYLHFRDDAREGMSFYQRVFGGELTMSTFEEFEMSNDPVEKLKIMHAQLIAPNGLVLMGADTPTKMEYKPGDSISIALSGDDEDLLTGYYNGLVEDGTIVEPLSKSPWGDSFGMLRDKYNVNWMVNITGAGADAAGQSPATAETPAGLMEEGNAPDNPSAPNPAVL</sequence>
<reference evidence="3 4" key="1">
    <citation type="submission" date="2017-02" db="EMBL/GenBank/DDBJ databases">
        <authorList>
            <person name="Peterson S.W."/>
        </authorList>
    </citation>
    <scope>NUCLEOTIDE SEQUENCE [LARGE SCALE GENOMIC DNA]</scope>
    <source>
        <strain evidence="3 4">VKM Ac-2059</strain>
    </source>
</reference>
<proteinExistence type="predicted"/>
<dbReference type="STRING" id="123320.SAMN06309945_0939"/>
<dbReference type="Gene3D" id="3.10.180.10">
    <property type="entry name" value="2,3-Dihydroxybiphenyl 1,2-Dioxygenase, domain 1"/>
    <property type="match status" value="1"/>
</dbReference>
<dbReference type="Pfam" id="PF06983">
    <property type="entry name" value="3-dmu-9_3-mt"/>
    <property type="match status" value="1"/>
</dbReference>
<feature type="region of interest" description="Disordered" evidence="1">
    <location>
        <begin position="138"/>
        <end position="172"/>
    </location>
</feature>
<organism evidence="3 4">
    <name type="scientific">Okibacterium fritillariae</name>
    <dbReference type="NCBI Taxonomy" id="123320"/>
    <lineage>
        <taxon>Bacteria</taxon>
        <taxon>Bacillati</taxon>
        <taxon>Actinomycetota</taxon>
        <taxon>Actinomycetes</taxon>
        <taxon>Micrococcales</taxon>
        <taxon>Microbacteriaceae</taxon>
        <taxon>Okibacterium</taxon>
    </lineage>
</organism>
<evidence type="ECO:0000313" key="4">
    <source>
        <dbReference type="Proteomes" id="UP000190857"/>
    </source>
</evidence>
<feature type="compositionally biased region" description="Low complexity" evidence="1">
    <location>
        <begin position="160"/>
        <end position="172"/>
    </location>
</feature>
<dbReference type="AlphaFoldDB" id="A0A1T5IXD8"/>
<dbReference type="SUPFAM" id="SSF54593">
    <property type="entry name" value="Glyoxalase/Bleomycin resistance protein/Dihydroxybiphenyl dioxygenase"/>
    <property type="match status" value="1"/>
</dbReference>
<dbReference type="OrthoDB" id="9795306at2"/>
<evidence type="ECO:0000313" key="3">
    <source>
        <dbReference type="EMBL" id="SKC43603.1"/>
    </source>
</evidence>
<dbReference type="PANTHER" id="PTHR33990:SF1">
    <property type="entry name" value="PROTEIN YJDN"/>
    <property type="match status" value="1"/>
</dbReference>
<name>A0A1T5IXD8_9MICO</name>
<dbReference type="PANTHER" id="PTHR33990">
    <property type="entry name" value="PROTEIN YJDN-RELATED"/>
    <property type="match status" value="1"/>
</dbReference>
<dbReference type="InterPro" id="IPR029068">
    <property type="entry name" value="Glyas_Bleomycin-R_OHBP_Dase"/>
</dbReference>
<dbReference type="CDD" id="cd06588">
    <property type="entry name" value="PhnB_like"/>
    <property type="match status" value="1"/>
</dbReference>
<evidence type="ECO:0000259" key="2">
    <source>
        <dbReference type="Pfam" id="PF06983"/>
    </source>
</evidence>
<protein>
    <submittedName>
        <fullName evidence="3">PhnB protein</fullName>
    </submittedName>
</protein>
<dbReference type="InterPro" id="IPR028973">
    <property type="entry name" value="PhnB-like"/>
</dbReference>
<accession>A0A1T5IXD8</accession>
<dbReference type="Proteomes" id="UP000190857">
    <property type="component" value="Unassembled WGS sequence"/>
</dbReference>
<evidence type="ECO:0000256" key="1">
    <source>
        <dbReference type="SAM" id="MobiDB-lite"/>
    </source>
</evidence>
<dbReference type="EMBL" id="FUZP01000001">
    <property type="protein sequence ID" value="SKC43603.1"/>
    <property type="molecule type" value="Genomic_DNA"/>
</dbReference>
<keyword evidence="4" id="KW-1185">Reference proteome</keyword>